<dbReference type="PANTHER" id="PTHR43595">
    <property type="entry name" value="37S RIBOSOMAL PROTEIN S26, MITOCHONDRIAL"/>
    <property type="match status" value="1"/>
</dbReference>
<dbReference type="InterPro" id="IPR036324">
    <property type="entry name" value="Mn/Fe_SOD_N_sf"/>
</dbReference>
<dbReference type="Pfam" id="PF02777">
    <property type="entry name" value="Sod_Fe_C"/>
    <property type="match status" value="2"/>
</dbReference>
<dbReference type="GO" id="GO:0004784">
    <property type="term" value="F:superoxide dismutase activity"/>
    <property type="evidence" value="ECO:0007669"/>
    <property type="project" value="InterPro"/>
</dbReference>
<sequence>MITRRLLRPSPSRLLNSTAWTCPACTQRTSFVPTPPQTSTTTTIRSISASTRRQKHSVPPLAFDETFEDAGVPGLFSRDGYNMAWKQYQSLLIQKLNELTAGEPIADKDPKDLALIFARDPLNAALFNHASMAFNNHFFFNSLSTAPLPLSKAPQLTESLVKTFGSIETLRATMIDTAASMFGPGFVWLVWARNIDSSSASRGSAAFSSRSGSWRLLTTYLAGTPFPEAGYRQQGLDMSNHTPNSYQAYLQQQAQIPGNTAGAFGPHSQSGRAAAKLPPGGTNVMPVLCVNTWQHVYLYDFGVAGKRQYLEKWWNAVDWGIVQERAPAEARGLNRFERGGGY</sequence>
<evidence type="ECO:0000256" key="2">
    <source>
        <dbReference type="SAM" id="MobiDB-lite"/>
    </source>
</evidence>
<accession>A0A9Q9AZA1</accession>
<proteinExistence type="predicted"/>
<dbReference type="Proteomes" id="UP001056384">
    <property type="component" value="Chromosome 10"/>
</dbReference>
<dbReference type="Gene3D" id="3.55.40.20">
    <property type="entry name" value="Iron/manganese superoxide dismutase, C-terminal domain"/>
    <property type="match status" value="1"/>
</dbReference>
<evidence type="ECO:0000256" key="1">
    <source>
        <dbReference type="ARBA" id="ARBA00037226"/>
    </source>
</evidence>
<name>A0A9Q9AZA1_9PEZI</name>
<evidence type="ECO:0000259" key="3">
    <source>
        <dbReference type="Pfam" id="PF02777"/>
    </source>
</evidence>
<dbReference type="SUPFAM" id="SSF54719">
    <property type="entry name" value="Fe,Mn superoxide dismutase (SOD), C-terminal domain"/>
    <property type="match status" value="1"/>
</dbReference>
<dbReference type="InterPro" id="IPR019832">
    <property type="entry name" value="Mn/Fe_SOD_C"/>
</dbReference>
<protein>
    <submittedName>
        <fullName evidence="4">Manganese/iron superoxide dismutase</fullName>
    </submittedName>
</protein>
<dbReference type="EMBL" id="CP099427">
    <property type="protein sequence ID" value="USW57939.1"/>
    <property type="molecule type" value="Genomic_DNA"/>
</dbReference>
<dbReference type="AlphaFoldDB" id="A0A9Q9AZA1"/>
<dbReference type="GO" id="GO:0005737">
    <property type="term" value="C:cytoplasm"/>
    <property type="evidence" value="ECO:0007669"/>
    <property type="project" value="TreeGrafter"/>
</dbReference>
<gene>
    <name evidence="4" type="ORF">Slin15195_G112580</name>
</gene>
<feature type="region of interest" description="Disordered" evidence="2">
    <location>
        <begin position="31"/>
        <end position="51"/>
    </location>
</feature>
<evidence type="ECO:0000313" key="4">
    <source>
        <dbReference type="EMBL" id="USW57939.1"/>
    </source>
</evidence>
<feature type="compositionally biased region" description="Low complexity" evidence="2">
    <location>
        <begin position="37"/>
        <end position="51"/>
    </location>
</feature>
<comment type="function">
    <text evidence="1">Component of the mitochondrial ribosome (mitoribosome), a dedicated translation machinery responsible for the synthesis of mitochondrial genome-encoded proteins, including at least some of the essential transmembrane subunits of the mitochondrial respiratory chain. The mitoribosomes are attached to the mitochondrial inner membrane and translation products are cotranslationally integrated into the membrane.</text>
</comment>
<keyword evidence="5" id="KW-1185">Reference proteome</keyword>
<feature type="domain" description="Manganese/iron superoxide dismutase C-terminal" evidence="3">
    <location>
        <begin position="283"/>
        <end position="325"/>
    </location>
</feature>
<reference evidence="4" key="1">
    <citation type="submission" date="2022-06" db="EMBL/GenBank/DDBJ databases">
        <title>Complete genome sequences of two strains of the flax pathogen Septoria linicola.</title>
        <authorList>
            <person name="Lapalu N."/>
            <person name="Simon A."/>
            <person name="Demenou B."/>
            <person name="Paumier D."/>
            <person name="Guillot M.-P."/>
            <person name="Gout L."/>
            <person name="Valade R."/>
        </authorList>
    </citation>
    <scope>NUCLEOTIDE SEQUENCE</scope>
    <source>
        <strain evidence="4">SE15195</strain>
    </source>
</reference>
<feature type="domain" description="Manganese/iron superoxide dismutase C-terminal" evidence="3">
    <location>
        <begin position="155"/>
        <end position="194"/>
    </location>
</feature>
<organism evidence="4 5">
    <name type="scientific">Septoria linicola</name>
    <dbReference type="NCBI Taxonomy" id="215465"/>
    <lineage>
        <taxon>Eukaryota</taxon>
        <taxon>Fungi</taxon>
        <taxon>Dikarya</taxon>
        <taxon>Ascomycota</taxon>
        <taxon>Pezizomycotina</taxon>
        <taxon>Dothideomycetes</taxon>
        <taxon>Dothideomycetidae</taxon>
        <taxon>Mycosphaerellales</taxon>
        <taxon>Mycosphaerellaceae</taxon>
        <taxon>Septoria</taxon>
    </lineage>
</organism>
<dbReference type="SUPFAM" id="SSF46609">
    <property type="entry name" value="Fe,Mn superoxide dismutase (SOD), N-terminal domain"/>
    <property type="match status" value="1"/>
</dbReference>
<evidence type="ECO:0000313" key="5">
    <source>
        <dbReference type="Proteomes" id="UP001056384"/>
    </source>
</evidence>
<dbReference type="PANTHER" id="PTHR43595:SF2">
    <property type="entry name" value="SMALL RIBOSOMAL SUBUNIT PROTEIN MS42"/>
    <property type="match status" value="1"/>
</dbReference>
<dbReference type="GO" id="GO:0046872">
    <property type="term" value="F:metal ion binding"/>
    <property type="evidence" value="ECO:0007669"/>
    <property type="project" value="InterPro"/>
</dbReference>
<dbReference type="InterPro" id="IPR036314">
    <property type="entry name" value="SOD_C_sf"/>
</dbReference>